<proteinExistence type="predicted"/>
<accession>A0A1S8L2E5</accession>
<reference evidence="3 4" key="1">
    <citation type="submission" date="2022-04" db="EMBL/GenBank/DDBJ databases">
        <title>Genome sequence of C. roseum typestrain.</title>
        <authorList>
            <person name="Poehlein A."/>
            <person name="Schoch T."/>
            <person name="Duerre P."/>
            <person name="Daniel R."/>
        </authorList>
    </citation>
    <scope>NUCLEOTIDE SEQUENCE [LARGE SCALE GENOMIC DNA]</scope>
    <source>
        <strain evidence="3 4">DSM 7320</strain>
    </source>
</reference>
<keyword evidence="1" id="KW-0677">Repeat</keyword>
<dbReference type="PROSITE" id="PS50005">
    <property type="entry name" value="TPR"/>
    <property type="match status" value="1"/>
</dbReference>
<dbReference type="STRING" id="84029.CROST_29780"/>
<dbReference type="EMBL" id="CP096983">
    <property type="protein sequence ID" value="URZ13452.1"/>
    <property type="molecule type" value="Genomic_DNA"/>
</dbReference>
<dbReference type="AlphaFoldDB" id="A0A1S8L2E5"/>
<name>A0A1S8L2E5_9CLOT</name>
<dbReference type="SMART" id="SM00028">
    <property type="entry name" value="TPR"/>
    <property type="match status" value="5"/>
</dbReference>
<dbReference type="InterPro" id="IPR001173">
    <property type="entry name" value="Glyco_trans_2-like"/>
</dbReference>
<evidence type="ECO:0000313" key="4">
    <source>
        <dbReference type="Proteomes" id="UP000190951"/>
    </source>
</evidence>
<dbReference type="KEGG" id="crw:CROST_042180"/>
<dbReference type="CDD" id="cd02511">
    <property type="entry name" value="Beta4Glucosyltransferase"/>
    <property type="match status" value="1"/>
</dbReference>
<dbReference type="InterPro" id="IPR013105">
    <property type="entry name" value="TPR_2"/>
</dbReference>
<dbReference type="SUPFAM" id="SSF53448">
    <property type="entry name" value="Nucleotide-diphospho-sugar transferases"/>
    <property type="match status" value="1"/>
</dbReference>
<sequence length="593" mass="69863">MKNEISLCMIVKNEGKYLFQCLDSVKDLVDEMIIVDTGSTDNTVEIAKKFGADIHYFKWNNSFSDARNESLKYVTKDWILVMDGDDEFSKEDKERFKELVSSNLKENCLYYFETLSYCGEFIDSNNISVNLNPRLFKNNYGYRYEGIVHNQLVNTENVIESVVYNIRIYHYGYLNKVSKEKDKRGRNIPLLKKQLEKDPQDRFAHFNIGNEYYVIGDFKKALEHYNKAYEAFNSSSGFGFVLMTRLILTNYTLGEYDKAIEFANIGSKYYPRATDIYFLKAFAYEDTNRLTLAIKELKTCLEIGEPPSNLKLYYGSWSFKASYEIAKIYLTLKDYDEAYNYCIKTINSKSDFVEPVYIIGHILKEKSVPIEEFKNKIEGLFSDYPTAYFFIANIFYNEGYFNEALEYVEKCENSGFSSEQILDIKLKAMMKTGKFKECIEANYFTEDSILYFNSHMYKVLSYVLEEKLETAKNELNLFEGKEFKEYDKKEFQVYTQFVKLFMNEETEIISEDKKDTAYTDFIFDICEILLVNKLFDQFEKALNLFNLISDESVLLRLSKLYYKYGFKSLAKKEALRSIKEFELFDNEILDILR</sequence>
<dbReference type="Gene3D" id="1.25.40.10">
    <property type="entry name" value="Tetratricopeptide repeat domain"/>
    <property type="match status" value="2"/>
</dbReference>
<keyword evidence="2" id="KW-0802">TPR repeat</keyword>
<gene>
    <name evidence="3" type="ORF">CROST_042180</name>
</gene>
<dbReference type="PANTHER" id="PTHR43630:SF2">
    <property type="entry name" value="GLYCOSYLTRANSFERASE"/>
    <property type="match status" value="1"/>
</dbReference>
<dbReference type="Proteomes" id="UP000190951">
    <property type="component" value="Chromosome"/>
</dbReference>
<dbReference type="InterPro" id="IPR011990">
    <property type="entry name" value="TPR-like_helical_dom_sf"/>
</dbReference>
<dbReference type="PANTHER" id="PTHR43630">
    <property type="entry name" value="POLY-BETA-1,6-N-ACETYL-D-GLUCOSAMINE SYNTHASE"/>
    <property type="match status" value="1"/>
</dbReference>
<dbReference type="Gene3D" id="3.90.550.10">
    <property type="entry name" value="Spore Coat Polysaccharide Biosynthesis Protein SpsA, Chain A"/>
    <property type="match status" value="1"/>
</dbReference>
<keyword evidence="4" id="KW-1185">Reference proteome</keyword>
<organism evidence="3 4">
    <name type="scientific">Clostridium felsineum</name>
    <dbReference type="NCBI Taxonomy" id="36839"/>
    <lineage>
        <taxon>Bacteria</taxon>
        <taxon>Bacillati</taxon>
        <taxon>Bacillota</taxon>
        <taxon>Clostridia</taxon>
        <taxon>Eubacteriales</taxon>
        <taxon>Clostridiaceae</taxon>
        <taxon>Clostridium</taxon>
    </lineage>
</organism>
<dbReference type="SUPFAM" id="SSF48452">
    <property type="entry name" value="TPR-like"/>
    <property type="match status" value="2"/>
</dbReference>
<dbReference type="Pfam" id="PF13181">
    <property type="entry name" value="TPR_8"/>
    <property type="match status" value="3"/>
</dbReference>
<evidence type="ECO:0000256" key="1">
    <source>
        <dbReference type="ARBA" id="ARBA00022737"/>
    </source>
</evidence>
<evidence type="ECO:0000313" key="3">
    <source>
        <dbReference type="EMBL" id="URZ13452.1"/>
    </source>
</evidence>
<dbReference type="Pfam" id="PF07719">
    <property type="entry name" value="TPR_2"/>
    <property type="match status" value="1"/>
</dbReference>
<protein>
    <submittedName>
        <fullName evidence="3">Uncharacterized protein</fullName>
    </submittedName>
</protein>
<evidence type="ECO:0000256" key="2">
    <source>
        <dbReference type="ARBA" id="ARBA00022803"/>
    </source>
</evidence>
<dbReference type="InterPro" id="IPR019734">
    <property type="entry name" value="TPR_rpt"/>
</dbReference>
<dbReference type="Pfam" id="PF00535">
    <property type="entry name" value="Glycos_transf_2"/>
    <property type="match status" value="1"/>
</dbReference>
<dbReference type="RefSeq" id="WP_077835160.1">
    <property type="nucleotide sequence ID" value="NZ_CP096983.1"/>
</dbReference>
<dbReference type="InterPro" id="IPR029044">
    <property type="entry name" value="Nucleotide-diphossugar_trans"/>
</dbReference>